<dbReference type="PROSITE" id="PS50977">
    <property type="entry name" value="HTH_TETR_2"/>
    <property type="match status" value="1"/>
</dbReference>
<dbReference type="InterPro" id="IPR036271">
    <property type="entry name" value="Tet_transcr_reg_TetR-rel_C_sf"/>
</dbReference>
<dbReference type="InterPro" id="IPR009057">
    <property type="entry name" value="Homeodomain-like_sf"/>
</dbReference>
<dbReference type="Pfam" id="PF13305">
    <property type="entry name" value="TetR_C_33"/>
    <property type="match status" value="1"/>
</dbReference>
<feature type="domain" description="HTH tetR-type" evidence="5">
    <location>
        <begin position="17"/>
        <end position="77"/>
    </location>
</feature>
<dbReference type="Pfam" id="PF00440">
    <property type="entry name" value="TetR_N"/>
    <property type="match status" value="1"/>
</dbReference>
<dbReference type="SUPFAM" id="SSF46689">
    <property type="entry name" value="Homeodomain-like"/>
    <property type="match status" value="1"/>
</dbReference>
<dbReference type="EMBL" id="JBEZFP010000245">
    <property type="protein sequence ID" value="MEU8140130.1"/>
    <property type="molecule type" value="Genomic_DNA"/>
</dbReference>
<sequence length="240" mass="25850">MRDQRQQPPTRRARLRAETTREIKAIALDHAAAGGPDAISLRAIARDMGMTAGAIYSYFPTRDDLVTTLINEVYEALTEAVSAALAPVPPEDAARRILVWGEAFRAWALANPAGFKLIYGDAVSGYRAPEGGAAPEPEHRACTIVTGLVAAAWPEAAPTQSGRTYEWSDFGAALVAAVRREYPELPPAGVALALRMWGRTHGLVSLEVYGHLGAMVHDPAPVYRAELLDMIRSIGLTPPE</sequence>
<evidence type="ECO:0000313" key="7">
    <source>
        <dbReference type="Proteomes" id="UP001551482"/>
    </source>
</evidence>
<dbReference type="Gene3D" id="1.10.357.10">
    <property type="entry name" value="Tetracycline Repressor, domain 2"/>
    <property type="match status" value="1"/>
</dbReference>
<dbReference type="InterPro" id="IPR001647">
    <property type="entry name" value="HTH_TetR"/>
</dbReference>
<feature type="DNA-binding region" description="H-T-H motif" evidence="4">
    <location>
        <begin position="40"/>
        <end position="59"/>
    </location>
</feature>
<evidence type="ECO:0000313" key="6">
    <source>
        <dbReference type="EMBL" id="MEU8140130.1"/>
    </source>
</evidence>
<dbReference type="RefSeq" id="WP_358364967.1">
    <property type="nucleotide sequence ID" value="NZ_JBEZFP010000245.1"/>
</dbReference>
<proteinExistence type="predicted"/>
<name>A0ABV3DWJ9_9ACTN</name>
<organism evidence="6 7">
    <name type="scientific">Streptodolium elevatio</name>
    <dbReference type="NCBI Taxonomy" id="3157996"/>
    <lineage>
        <taxon>Bacteria</taxon>
        <taxon>Bacillati</taxon>
        <taxon>Actinomycetota</taxon>
        <taxon>Actinomycetes</taxon>
        <taxon>Kitasatosporales</taxon>
        <taxon>Streptomycetaceae</taxon>
        <taxon>Streptodolium</taxon>
    </lineage>
</organism>
<dbReference type="InterPro" id="IPR050109">
    <property type="entry name" value="HTH-type_TetR-like_transc_reg"/>
</dbReference>
<evidence type="ECO:0000256" key="1">
    <source>
        <dbReference type="ARBA" id="ARBA00023015"/>
    </source>
</evidence>
<keyword evidence="2 4" id="KW-0238">DNA-binding</keyword>
<evidence type="ECO:0000256" key="3">
    <source>
        <dbReference type="ARBA" id="ARBA00023163"/>
    </source>
</evidence>
<dbReference type="PANTHER" id="PTHR30055">
    <property type="entry name" value="HTH-TYPE TRANSCRIPTIONAL REGULATOR RUTR"/>
    <property type="match status" value="1"/>
</dbReference>
<protein>
    <submittedName>
        <fullName evidence="6">TetR/AcrR family transcriptional regulator</fullName>
    </submittedName>
</protein>
<evidence type="ECO:0000259" key="5">
    <source>
        <dbReference type="PROSITE" id="PS50977"/>
    </source>
</evidence>
<keyword evidence="3" id="KW-0804">Transcription</keyword>
<evidence type="ECO:0000256" key="4">
    <source>
        <dbReference type="PROSITE-ProRule" id="PRU00335"/>
    </source>
</evidence>
<dbReference type="Proteomes" id="UP001551482">
    <property type="component" value="Unassembled WGS sequence"/>
</dbReference>
<dbReference type="SUPFAM" id="SSF48498">
    <property type="entry name" value="Tetracyclin repressor-like, C-terminal domain"/>
    <property type="match status" value="1"/>
</dbReference>
<dbReference type="InterPro" id="IPR025996">
    <property type="entry name" value="MT1864/Rv1816-like_C"/>
</dbReference>
<gene>
    <name evidence="6" type="ORF">AB0C36_42425</name>
</gene>
<dbReference type="PANTHER" id="PTHR30055:SF243">
    <property type="entry name" value="HTH-TYPE TRANSCRIPTIONAL REGULATOR RV1816"/>
    <property type="match status" value="1"/>
</dbReference>
<evidence type="ECO:0000256" key="2">
    <source>
        <dbReference type="ARBA" id="ARBA00023125"/>
    </source>
</evidence>
<comment type="caution">
    <text evidence="6">The sequence shown here is derived from an EMBL/GenBank/DDBJ whole genome shotgun (WGS) entry which is preliminary data.</text>
</comment>
<accession>A0ABV3DWJ9</accession>
<keyword evidence="1" id="KW-0805">Transcription regulation</keyword>
<keyword evidence="7" id="KW-1185">Reference proteome</keyword>
<reference evidence="6 7" key="1">
    <citation type="submission" date="2024-06" db="EMBL/GenBank/DDBJ databases">
        <title>The Natural Products Discovery Center: Release of the First 8490 Sequenced Strains for Exploring Actinobacteria Biosynthetic Diversity.</title>
        <authorList>
            <person name="Kalkreuter E."/>
            <person name="Kautsar S.A."/>
            <person name="Yang D."/>
            <person name="Bader C.D."/>
            <person name="Teijaro C.N."/>
            <person name="Fluegel L."/>
            <person name="Davis C.M."/>
            <person name="Simpson J.R."/>
            <person name="Lauterbach L."/>
            <person name="Steele A.D."/>
            <person name="Gui C."/>
            <person name="Meng S."/>
            <person name="Li G."/>
            <person name="Viehrig K."/>
            <person name="Ye F."/>
            <person name="Su P."/>
            <person name="Kiefer A.F."/>
            <person name="Nichols A."/>
            <person name="Cepeda A.J."/>
            <person name="Yan W."/>
            <person name="Fan B."/>
            <person name="Jiang Y."/>
            <person name="Adhikari A."/>
            <person name="Zheng C.-J."/>
            <person name="Schuster L."/>
            <person name="Cowan T.M."/>
            <person name="Smanski M.J."/>
            <person name="Chevrette M.G."/>
            <person name="De Carvalho L.P.S."/>
            <person name="Shen B."/>
        </authorList>
    </citation>
    <scope>NUCLEOTIDE SEQUENCE [LARGE SCALE GENOMIC DNA]</scope>
    <source>
        <strain evidence="6 7">NPDC048946</strain>
    </source>
</reference>